<evidence type="ECO:0000256" key="4">
    <source>
        <dbReference type="ARBA" id="ARBA00022737"/>
    </source>
</evidence>
<evidence type="ECO:0000256" key="1">
    <source>
        <dbReference type="ARBA" id="ARBA00004496"/>
    </source>
</evidence>
<dbReference type="Proteomes" id="UP000001949">
    <property type="component" value="Unassembled WGS sequence"/>
</dbReference>
<dbReference type="KEGG" id="tpv:TP04_0218"/>
<dbReference type="InterPro" id="IPR011989">
    <property type="entry name" value="ARM-like"/>
</dbReference>
<dbReference type="InterPro" id="IPR040122">
    <property type="entry name" value="Importin_beta"/>
</dbReference>
<comment type="subcellular location">
    <subcellularLocation>
        <location evidence="1">Cytoplasm</location>
    </subcellularLocation>
</comment>
<dbReference type="GO" id="GO:0006606">
    <property type="term" value="P:protein import into nucleus"/>
    <property type="evidence" value="ECO:0007669"/>
    <property type="project" value="InterPro"/>
</dbReference>
<evidence type="ECO:0000313" key="8">
    <source>
        <dbReference type="Proteomes" id="UP000001949"/>
    </source>
</evidence>
<keyword evidence="2" id="KW-0813">Transport</keyword>
<dbReference type="InterPro" id="IPR001494">
    <property type="entry name" value="Importin-beta_N"/>
</dbReference>
<dbReference type="PROSITE" id="PS50166">
    <property type="entry name" value="IMPORTIN_B_NT"/>
    <property type="match status" value="1"/>
</dbReference>
<dbReference type="GeneID" id="3501106"/>
<accession>Q4N2X4</accession>
<keyword evidence="4" id="KW-0677">Repeat</keyword>
<sequence length="971" mass="108700">MPLDRALYSRLLEILTLSEKGDTETQKYVHESLASFQQNRPDVALYYLEASLSAPTFHSKQMALLLLKNSILQNWSQTNPSIQSVIKNEIINIVNLREVKLRNAVASCYVSIFNVQGYDQWPTGLYNLLSIISNSTNTVGSDGVVDEVVETAVVTLVMILEDTIANGAMTPNYLNYLKSDFIVKLFQISSKSSALTEITSRILLTLLDSSIILEYLVSDLFGQFWNLLGLMATLDNYNVKKCVLKAMLKLWDLVPMSILQSSDALFPFITKLCSDDAYTIQIDALDFYTHILQSQLYTNSNNQIRCLLLGKMLNEFGTLLKTLVDNTRYSSWDYMSMDRTHLEDDNANIPDDMQDVPIKSREDEETNTWGNTWTVRKGSALLLDTISQLYGQSNPEVIKILLSYIQEKLDSTDWELKESGVLTLGAISKGSLYTLYPYLPKVIDYLIVVATDPKPLLRIISCWCLSRFVEWLFLPNNINTYLSKTLSVILRGMLDRNKRVQESACSSFTSFEECGTTLLLPYAGQILHVILSCIELYQSRNFMILYDVIGTLYQSVGESLTQQTEHNQLIDVLLGRLEIVGLGDTQYIALIECLSNIISVLGSKLPPVFVQKITKHCVVSLYELVGDITELEYFYQSVQVLTDTISMLLTSTHGSVNSTETCNVIKGLKISNGIDLVLVINELCASKIVVILQSCIALMGDLSNSSIQLNQGSLEILVNNIQNYVNNMQSNEQTSINSSSTNVQSRYNSINSHESDTDEYFGVMNNCVWVFGVLCDNQLGIYNGGNIDLVFLLVVKVINLCSNNFCILQNCCVTLGKFSKSFPNLAIKYLNSFLNPLCNHLIHAKNDKEKFSTTLSISNLILMHLQSTNNLTKTLNSQSNNVFSSNNVSMGNVIKVGAEELETSNVLLLFKLYISCSKGTLDNFGDSFGTNSELIQVCVNLIKSLLHKHPKLVQLIDPDTKNKLNSLTSLT</sequence>
<feature type="domain" description="Importin N-terminal" evidence="6">
    <location>
        <begin position="29"/>
        <end position="96"/>
    </location>
</feature>
<dbReference type="EMBL" id="AAGK01000004">
    <property type="protein sequence ID" value="EAN31570.1"/>
    <property type="molecule type" value="Genomic_DNA"/>
</dbReference>
<dbReference type="GO" id="GO:0005737">
    <property type="term" value="C:cytoplasm"/>
    <property type="evidence" value="ECO:0007669"/>
    <property type="project" value="UniProtKB-SubCell"/>
</dbReference>
<comment type="caution">
    <text evidence="7">The sequence shown here is derived from an EMBL/GenBank/DDBJ whole genome shotgun (WGS) entry which is preliminary data.</text>
</comment>
<dbReference type="Pfam" id="PF03810">
    <property type="entry name" value="IBN_N"/>
    <property type="match status" value="1"/>
</dbReference>
<evidence type="ECO:0000256" key="3">
    <source>
        <dbReference type="ARBA" id="ARBA00022490"/>
    </source>
</evidence>
<gene>
    <name evidence="7" type="ordered locus">TP04_0218</name>
</gene>
<dbReference type="SUPFAM" id="SSF48371">
    <property type="entry name" value="ARM repeat"/>
    <property type="match status" value="1"/>
</dbReference>
<evidence type="ECO:0000256" key="5">
    <source>
        <dbReference type="ARBA" id="ARBA00022927"/>
    </source>
</evidence>
<evidence type="ECO:0000256" key="2">
    <source>
        <dbReference type="ARBA" id="ARBA00022448"/>
    </source>
</evidence>
<reference evidence="7 8" key="1">
    <citation type="journal article" date="2005" name="Science">
        <title>Genome sequence of Theileria parva, a bovine pathogen that transforms lymphocytes.</title>
        <authorList>
            <person name="Gardner M.J."/>
            <person name="Bishop R."/>
            <person name="Shah T."/>
            <person name="de Villiers E.P."/>
            <person name="Carlton J.M."/>
            <person name="Hall N."/>
            <person name="Ren Q."/>
            <person name="Paulsen I.T."/>
            <person name="Pain A."/>
            <person name="Berriman M."/>
            <person name="Wilson R.J.M."/>
            <person name="Sato S."/>
            <person name="Ralph S.A."/>
            <person name="Mann D.J."/>
            <person name="Xiong Z."/>
            <person name="Shallom S.J."/>
            <person name="Weidman J."/>
            <person name="Jiang L."/>
            <person name="Lynn J."/>
            <person name="Weaver B."/>
            <person name="Shoaibi A."/>
            <person name="Domingo A.R."/>
            <person name="Wasawo D."/>
            <person name="Crabtree J."/>
            <person name="Wortman J.R."/>
            <person name="Haas B."/>
            <person name="Angiuoli S.V."/>
            <person name="Creasy T.H."/>
            <person name="Lu C."/>
            <person name="Suh B."/>
            <person name="Silva J.C."/>
            <person name="Utterback T.R."/>
            <person name="Feldblyum T.V."/>
            <person name="Pertea M."/>
            <person name="Allen J."/>
            <person name="Nierman W.C."/>
            <person name="Taracha E.L.N."/>
            <person name="Salzberg S.L."/>
            <person name="White O.R."/>
            <person name="Fitzhugh H.A."/>
            <person name="Morzaria S."/>
            <person name="Venter J.C."/>
            <person name="Fraser C.M."/>
            <person name="Nene V."/>
        </authorList>
    </citation>
    <scope>NUCLEOTIDE SEQUENCE [LARGE SCALE GENOMIC DNA]</scope>
    <source>
        <strain evidence="7 8">Muguga</strain>
    </source>
</reference>
<dbReference type="GO" id="GO:0031267">
    <property type="term" value="F:small GTPase binding"/>
    <property type="evidence" value="ECO:0007669"/>
    <property type="project" value="InterPro"/>
</dbReference>
<dbReference type="AlphaFoldDB" id="Q4N2X4"/>
<dbReference type="VEuPathDB" id="PiroplasmaDB:TpMuguga_04g00218"/>
<proteinExistence type="predicted"/>
<dbReference type="OMA" id="SNIMMEY"/>
<dbReference type="eggNOG" id="KOG2023">
    <property type="taxonomic scope" value="Eukaryota"/>
</dbReference>
<evidence type="ECO:0000259" key="6">
    <source>
        <dbReference type="PROSITE" id="PS50166"/>
    </source>
</evidence>
<keyword evidence="3" id="KW-0963">Cytoplasm</keyword>
<dbReference type="Gene3D" id="1.25.10.10">
    <property type="entry name" value="Leucine-rich Repeat Variant"/>
    <property type="match status" value="1"/>
</dbReference>
<dbReference type="Pfam" id="PF13513">
    <property type="entry name" value="HEAT_EZ"/>
    <property type="match status" value="1"/>
</dbReference>
<name>Q4N2X4_THEPA</name>
<dbReference type="InterPro" id="IPR016024">
    <property type="entry name" value="ARM-type_fold"/>
</dbReference>
<dbReference type="FunCoup" id="Q4N2X4">
    <property type="interactions" value="472"/>
</dbReference>
<keyword evidence="5" id="KW-0653">Protein transport</keyword>
<dbReference type="PANTHER" id="PTHR10527">
    <property type="entry name" value="IMPORTIN BETA"/>
    <property type="match status" value="1"/>
</dbReference>
<organism evidence="7 8">
    <name type="scientific">Theileria parva</name>
    <name type="common">East coast fever infection agent</name>
    <dbReference type="NCBI Taxonomy" id="5875"/>
    <lineage>
        <taxon>Eukaryota</taxon>
        <taxon>Sar</taxon>
        <taxon>Alveolata</taxon>
        <taxon>Apicomplexa</taxon>
        <taxon>Aconoidasida</taxon>
        <taxon>Piroplasmida</taxon>
        <taxon>Theileriidae</taxon>
        <taxon>Theileria</taxon>
    </lineage>
</organism>
<keyword evidence="8" id="KW-1185">Reference proteome</keyword>
<dbReference type="STRING" id="5875.Q4N2X4"/>
<protein>
    <submittedName>
        <fullName evidence="7">Transportin, putative</fullName>
    </submittedName>
</protein>
<evidence type="ECO:0000313" key="7">
    <source>
        <dbReference type="EMBL" id="EAN31570.1"/>
    </source>
</evidence>
<dbReference type="InParanoid" id="Q4N2X4"/>